<organism evidence="1">
    <name type="scientific">Fusarium oxysporum (strain Fo5176)</name>
    <name type="common">Fusarium vascular wilt</name>
    <dbReference type="NCBI Taxonomy" id="660025"/>
    <lineage>
        <taxon>Eukaryota</taxon>
        <taxon>Fungi</taxon>
        <taxon>Dikarya</taxon>
        <taxon>Ascomycota</taxon>
        <taxon>Pezizomycotina</taxon>
        <taxon>Sordariomycetes</taxon>
        <taxon>Hypocreomycetidae</taxon>
        <taxon>Hypocreales</taxon>
        <taxon>Nectriaceae</taxon>
        <taxon>Fusarium</taxon>
        <taxon>Fusarium oxysporum species complex</taxon>
    </lineage>
</organism>
<comment type="caution">
    <text evidence="1">The sequence shown here is derived from an EMBL/GenBank/DDBJ whole genome shotgun (WGS) entry which is preliminary data.</text>
</comment>
<dbReference type="EMBL" id="AFQF01005233">
    <property type="protein sequence ID" value="EGU72996.1"/>
    <property type="molecule type" value="Genomic_DNA"/>
</dbReference>
<protein>
    <submittedName>
        <fullName evidence="1">Uncharacterized protein</fullName>
    </submittedName>
</protein>
<sequence length="24" mass="2730">MYILAMKKLLPAITASNLVALWLR</sequence>
<gene>
    <name evidence="1" type="ORF">FOXB_16493</name>
</gene>
<name>F9GCW0_FUSOF</name>
<reference evidence="1" key="1">
    <citation type="journal article" date="2012" name="Mol. Plant Microbe Interact.">
        <title>A highly conserved effector in Fusarium oxysporum is required for full virulence on Arabidopsis.</title>
        <authorList>
            <person name="Thatcher L.F."/>
            <person name="Gardiner D.M."/>
            <person name="Kazan K."/>
            <person name="Manners J."/>
        </authorList>
    </citation>
    <scope>NUCLEOTIDE SEQUENCE [LARGE SCALE GENOMIC DNA]</scope>
    <source>
        <strain evidence="1">Fo5176</strain>
    </source>
</reference>
<evidence type="ECO:0000313" key="1">
    <source>
        <dbReference type="EMBL" id="EGU72996.1"/>
    </source>
</evidence>
<accession>F9GCW0</accession>
<dbReference type="AlphaFoldDB" id="F9GCW0"/>
<proteinExistence type="predicted"/>